<gene>
    <name evidence="3" type="ORF">ASU31_12130</name>
</gene>
<comment type="caution">
    <text evidence="3">The sequence shown here is derived from an EMBL/GenBank/DDBJ whole genome shotgun (WGS) entry which is preliminary data.</text>
</comment>
<dbReference type="Proteomes" id="UP000051950">
    <property type="component" value="Unassembled WGS sequence"/>
</dbReference>
<dbReference type="SUPFAM" id="SSF57884">
    <property type="entry name" value="Ada DNA repair protein, N-terminal domain (N-Ada 10)"/>
    <property type="match status" value="1"/>
</dbReference>
<feature type="domain" description="Ada DNA repair metal-binding" evidence="2">
    <location>
        <begin position="25"/>
        <end position="68"/>
    </location>
</feature>
<dbReference type="GO" id="GO:0006281">
    <property type="term" value="P:DNA repair"/>
    <property type="evidence" value="ECO:0007669"/>
    <property type="project" value="InterPro"/>
</dbReference>
<dbReference type="Gene3D" id="3.40.10.10">
    <property type="entry name" value="DNA Methylphosphotriester Repair Domain"/>
    <property type="match status" value="1"/>
</dbReference>
<proteinExistence type="predicted"/>
<dbReference type="EMBL" id="LMZQ01000007">
    <property type="protein sequence ID" value="KRT15728.1"/>
    <property type="molecule type" value="Genomic_DNA"/>
</dbReference>
<keyword evidence="4" id="KW-1185">Reference proteome</keyword>
<evidence type="ECO:0000259" key="2">
    <source>
        <dbReference type="Pfam" id="PF02805"/>
    </source>
</evidence>
<dbReference type="STRING" id="687842.ASU31_12130"/>
<evidence type="ECO:0000256" key="1">
    <source>
        <dbReference type="ARBA" id="ARBA00023159"/>
    </source>
</evidence>
<dbReference type="GO" id="GO:0003677">
    <property type="term" value="F:DNA binding"/>
    <property type="evidence" value="ECO:0007669"/>
    <property type="project" value="InterPro"/>
</dbReference>
<name>A0A0T5VPF9_9SPHI</name>
<dbReference type="GO" id="GO:0008270">
    <property type="term" value="F:zinc ion binding"/>
    <property type="evidence" value="ECO:0007669"/>
    <property type="project" value="InterPro"/>
</dbReference>
<protein>
    <submittedName>
        <fullName evidence="3">Metal-binding protein</fullName>
    </submittedName>
</protein>
<dbReference type="OrthoDB" id="894286at2"/>
<evidence type="ECO:0000313" key="3">
    <source>
        <dbReference type="EMBL" id="KRT15728.1"/>
    </source>
</evidence>
<dbReference type="InterPro" id="IPR035451">
    <property type="entry name" value="Ada-like_dom_sf"/>
</dbReference>
<dbReference type="GO" id="GO:0008168">
    <property type="term" value="F:methyltransferase activity"/>
    <property type="evidence" value="ECO:0007669"/>
    <property type="project" value="InterPro"/>
</dbReference>
<dbReference type="AlphaFoldDB" id="A0A0T5VPF9"/>
<dbReference type="GO" id="GO:0006355">
    <property type="term" value="P:regulation of DNA-templated transcription"/>
    <property type="evidence" value="ECO:0007669"/>
    <property type="project" value="InterPro"/>
</dbReference>
<accession>A0A0T5VPF9</accession>
<dbReference type="RefSeq" id="WP_057932564.1">
    <property type="nucleotide sequence ID" value="NZ_LMZQ01000007.1"/>
</dbReference>
<evidence type="ECO:0000313" key="4">
    <source>
        <dbReference type="Proteomes" id="UP000051950"/>
    </source>
</evidence>
<dbReference type="Pfam" id="PF02805">
    <property type="entry name" value="Ada_Zn_binding"/>
    <property type="match status" value="1"/>
</dbReference>
<sequence length="82" mass="9541">MIKHADISTVELKKHFKNKDICLGGNARLKIYGLLKCTSGKRMKKENRVFFRSVDEALQHGYRPCGHCLKTAYKQWIYSIPK</sequence>
<keyword evidence="1" id="KW-0010">Activator</keyword>
<dbReference type="InterPro" id="IPR004026">
    <property type="entry name" value="Ada_DNA_repair_Zn-bd"/>
</dbReference>
<organism evidence="3 4">
    <name type="scientific">Pedobacter ginsenosidimutans</name>
    <dbReference type="NCBI Taxonomy" id="687842"/>
    <lineage>
        <taxon>Bacteria</taxon>
        <taxon>Pseudomonadati</taxon>
        <taxon>Bacteroidota</taxon>
        <taxon>Sphingobacteriia</taxon>
        <taxon>Sphingobacteriales</taxon>
        <taxon>Sphingobacteriaceae</taxon>
        <taxon>Pedobacter</taxon>
    </lineage>
</organism>
<reference evidence="3 4" key="1">
    <citation type="submission" date="2015-11" db="EMBL/GenBank/DDBJ databases">
        <title>Sequence of Pedobacter ginsenosidimutans.</title>
        <authorList>
            <person name="Carson E."/>
            <person name="Keyser V."/>
            <person name="Newman J."/>
            <person name="Miller J."/>
        </authorList>
    </citation>
    <scope>NUCLEOTIDE SEQUENCE [LARGE SCALE GENOMIC DNA]</scope>
    <source>
        <strain evidence="3 4">KACC 14530</strain>
    </source>
</reference>